<protein>
    <submittedName>
        <fullName evidence="1">Antitoxin of RelE/RelB toxin-antitoxin system</fullName>
    </submittedName>
</protein>
<dbReference type="EMBL" id="RKRE01000001">
    <property type="protein sequence ID" value="RPF49558.1"/>
    <property type="molecule type" value="Genomic_DNA"/>
</dbReference>
<evidence type="ECO:0000313" key="1">
    <source>
        <dbReference type="EMBL" id="RPF49558.1"/>
    </source>
</evidence>
<dbReference type="AlphaFoldDB" id="A0A3N5BIQ5"/>
<dbReference type="RefSeq" id="WP_123927195.1">
    <property type="nucleotide sequence ID" value="NZ_RKRE01000001.1"/>
</dbReference>
<dbReference type="Gene3D" id="3.30.160.620">
    <property type="match status" value="1"/>
</dbReference>
<evidence type="ECO:0000313" key="2">
    <source>
        <dbReference type="Proteomes" id="UP000282654"/>
    </source>
</evidence>
<proteinExistence type="predicted"/>
<organism evidence="1 2">
    <name type="scientific">Thermodesulfitimonas autotrophica</name>
    <dbReference type="NCBI Taxonomy" id="1894989"/>
    <lineage>
        <taxon>Bacteria</taxon>
        <taxon>Bacillati</taxon>
        <taxon>Bacillota</taxon>
        <taxon>Clostridia</taxon>
        <taxon>Thermoanaerobacterales</taxon>
        <taxon>Thermoanaerobacteraceae</taxon>
        <taxon>Thermodesulfitimonas</taxon>
    </lineage>
</organism>
<dbReference type="InterPro" id="IPR035424">
    <property type="entry name" value="Antitoxin_RelB"/>
</dbReference>
<dbReference type="Pfam" id="PF12910">
    <property type="entry name" value="PHD_like"/>
    <property type="match status" value="1"/>
</dbReference>
<comment type="caution">
    <text evidence="1">The sequence shown here is derived from an EMBL/GenBank/DDBJ whole genome shotgun (WGS) entry which is preliminary data.</text>
</comment>
<sequence length="139" mass="16517">MLEEVKFTSARSSLSDLFDQVWHRFLPALVKRHQDEEVLLVRRDLQEEILRTYAFKPEVLYEEDGSVTLALNELELAVNAPTLEEAIQELVREMKVYAEDYRDRIQLFLHAPNRRGHFPYVLRIWLCDSDEEIRSLLEV</sequence>
<dbReference type="Proteomes" id="UP000282654">
    <property type="component" value="Unassembled WGS sequence"/>
</dbReference>
<reference evidence="1 2" key="1">
    <citation type="submission" date="2018-11" db="EMBL/GenBank/DDBJ databases">
        <title>Genomic Encyclopedia of Type Strains, Phase IV (KMG-IV): sequencing the most valuable type-strain genomes for metagenomic binning, comparative biology and taxonomic classification.</title>
        <authorList>
            <person name="Goeker M."/>
        </authorList>
    </citation>
    <scope>NUCLEOTIDE SEQUENCE [LARGE SCALE GENOMIC DNA]</scope>
    <source>
        <strain evidence="1 2">DSM 102936</strain>
    </source>
</reference>
<gene>
    <name evidence="1" type="ORF">EDD75_0375</name>
</gene>
<accession>A0A3N5BIQ5</accession>
<name>A0A3N5BIQ5_9THEO</name>
<keyword evidence="2" id="KW-1185">Reference proteome</keyword>
<dbReference type="OrthoDB" id="2374448at2"/>